<dbReference type="PANTHER" id="PTHR10628:SF23">
    <property type="entry name" value="SIALIDASE-3"/>
    <property type="match status" value="1"/>
</dbReference>
<dbReference type="GO" id="GO:0009313">
    <property type="term" value="P:oligosaccharide catabolic process"/>
    <property type="evidence" value="ECO:0007669"/>
    <property type="project" value="TreeGrafter"/>
</dbReference>
<dbReference type="Ensembl" id="ENSMMOT00000011210.1">
    <property type="protein sequence ID" value="ENSMMOP00000011020.1"/>
    <property type="gene ID" value="ENSMMOG00000008505.1"/>
</dbReference>
<dbReference type="GO" id="GO:0005737">
    <property type="term" value="C:cytoplasm"/>
    <property type="evidence" value="ECO:0007669"/>
    <property type="project" value="TreeGrafter"/>
</dbReference>
<keyword evidence="2" id="KW-1185">Reference proteome</keyword>
<dbReference type="PANTHER" id="PTHR10628">
    <property type="entry name" value="SIALIDASE"/>
    <property type="match status" value="1"/>
</dbReference>
<dbReference type="AlphaFoldDB" id="A0A3Q4B142"/>
<dbReference type="CDD" id="cd15482">
    <property type="entry name" value="Sialidase_non-viral"/>
    <property type="match status" value="1"/>
</dbReference>
<reference evidence="1" key="1">
    <citation type="submission" date="2025-08" db="UniProtKB">
        <authorList>
            <consortium name="Ensembl"/>
        </authorList>
    </citation>
    <scope>IDENTIFICATION</scope>
</reference>
<dbReference type="InterPro" id="IPR036278">
    <property type="entry name" value="Sialidase_sf"/>
</dbReference>
<name>A0A3Q4B142_MOLML</name>
<dbReference type="STRING" id="94237.ENSMMOP00000011020"/>
<dbReference type="SUPFAM" id="SSF50939">
    <property type="entry name" value="Sialidases"/>
    <property type="match status" value="1"/>
</dbReference>
<evidence type="ECO:0000313" key="2">
    <source>
        <dbReference type="Proteomes" id="UP000261620"/>
    </source>
</evidence>
<dbReference type="GO" id="GO:0004308">
    <property type="term" value="F:exo-alpha-sialidase activity"/>
    <property type="evidence" value="ECO:0007669"/>
    <property type="project" value="InterPro"/>
</dbReference>
<dbReference type="GO" id="GO:0016020">
    <property type="term" value="C:membrane"/>
    <property type="evidence" value="ECO:0007669"/>
    <property type="project" value="TreeGrafter"/>
</dbReference>
<protein>
    <submittedName>
        <fullName evidence="1">Uncharacterized protein</fullName>
    </submittedName>
</protein>
<dbReference type="Gene3D" id="2.120.10.10">
    <property type="match status" value="1"/>
</dbReference>
<dbReference type="GO" id="GO:0006689">
    <property type="term" value="P:ganglioside catabolic process"/>
    <property type="evidence" value="ECO:0007669"/>
    <property type="project" value="TreeGrafter"/>
</dbReference>
<evidence type="ECO:0000313" key="1">
    <source>
        <dbReference type="Ensembl" id="ENSMMOP00000011020.1"/>
    </source>
</evidence>
<dbReference type="OMA" id="DPTAWSK"/>
<reference evidence="1" key="2">
    <citation type="submission" date="2025-09" db="UniProtKB">
        <authorList>
            <consortium name="Ensembl"/>
        </authorList>
    </citation>
    <scope>IDENTIFICATION</scope>
</reference>
<organism evidence="1 2">
    <name type="scientific">Mola mola</name>
    <name type="common">Ocean sunfish</name>
    <name type="synonym">Tetraodon mola</name>
    <dbReference type="NCBI Taxonomy" id="94237"/>
    <lineage>
        <taxon>Eukaryota</taxon>
        <taxon>Metazoa</taxon>
        <taxon>Chordata</taxon>
        <taxon>Craniata</taxon>
        <taxon>Vertebrata</taxon>
        <taxon>Euteleostomi</taxon>
        <taxon>Actinopterygii</taxon>
        <taxon>Neopterygii</taxon>
        <taxon>Teleostei</taxon>
        <taxon>Neoteleostei</taxon>
        <taxon>Acanthomorphata</taxon>
        <taxon>Eupercaria</taxon>
        <taxon>Tetraodontiformes</taxon>
        <taxon>Molidae</taxon>
        <taxon>Mola</taxon>
    </lineage>
</organism>
<dbReference type="InterPro" id="IPR026856">
    <property type="entry name" value="Sialidase_fam"/>
</dbReference>
<accession>A0A3Q4B142</accession>
<proteinExistence type="predicted"/>
<sequence length="354" mass="40361">MGNTTSHHCQRTNEARTIFLSKVNEVYRIPSLFYYRDGKLLLAFAEQRKSQDDASSLMLVMKTGTVNMDNSTGVRTVEWSALRLVQEAYLDGHRPMNPCPLYEVSSKTLFLFFICVRGVVSECWQRFWGHNKARLYYITTRDNWATFAVGPGHGVQTKTGRLIVPLYAYMPSNPLYLSNGYAPTLYSDDQGKKWQFDLRFIYCNARNEGGYRVEAINDEKGAGFVTHPSAQKLVETGNGCMGSVVSFPAQSEKGQSDPSPNPHRWLLYTHPTDKSKRIHLGVYLNKSPRDPNAWSDPWIVKSGPSGYSDLVYIDDGWFACLMDCGVQHKTEQIACVVFHYNENKKRHRKVKNLK</sequence>
<dbReference type="Proteomes" id="UP000261620">
    <property type="component" value="Unplaced"/>
</dbReference>